<dbReference type="Proteomes" id="UP000018780">
    <property type="component" value="Chromosome"/>
</dbReference>
<reference evidence="1 2" key="1">
    <citation type="submission" date="2013-09" db="EMBL/GenBank/DDBJ databases">
        <authorList>
            <consortium name="DOE Joint Genome Institute"/>
            <person name="Klenk H.-P."/>
            <person name="Huntemann M."/>
            <person name="Han J."/>
            <person name="Chen A."/>
            <person name="Kyrpides N."/>
            <person name="Mavromatis K."/>
            <person name="Markowitz V."/>
            <person name="Palaniappan K."/>
            <person name="Ivanova N."/>
            <person name="Schaumberg A."/>
            <person name="Pati A."/>
            <person name="Liolios K."/>
            <person name="Nordberg H.P."/>
            <person name="Cantor M.N."/>
            <person name="Hua S.X."/>
            <person name="Woyke T."/>
        </authorList>
    </citation>
    <scope>NUCLEOTIDE SEQUENCE [LARGE SCALE GENOMIC DNA]</scope>
    <source>
        <strain evidence="1 2">DSM 14336</strain>
    </source>
</reference>
<evidence type="ECO:0000313" key="2">
    <source>
        <dbReference type="Proteomes" id="UP000018780"/>
    </source>
</evidence>
<accession>V9VYV6</accession>
<gene>
    <name evidence="1" type="ORF">METH_06735</name>
</gene>
<organism evidence="1 2">
    <name type="scientific">Leisingera methylohalidivorans DSM 14336</name>
    <dbReference type="NCBI Taxonomy" id="999552"/>
    <lineage>
        <taxon>Bacteria</taxon>
        <taxon>Pseudomonadati</taxon>
        <taxon>Pseudomonadota</taxon>
        <taxon>Alphaproteobacteria</taxon>
        <taxon>Rhodobacterales</taxon>
        <taxon>Roseobacteraceae</taxon>
        <taxon>Leisingera</taxon>
    </lineage>
</organism>
<sequence length="259" mass="29376">MPPQDAPRFWNAAGYPADKVSRILFEGAQTDTGDFSSEQKACLEVFRSIREVTQAPIFIQENSQVALINFGSRLKTCGYLFRDREGIIVSVSDRVPTRALFHELCHFKLRWVDKVPHLQLPRSAFGRAAQSLLNNELDHLEIVPREIEVFGKKAEKIWAKRWSDFPKNTGRQAWPTIAIRTLCATVALQPESRTKVAKTARRLGLQEKADSFAREMMKLRPDRSAMVRFALEAFEIKASGGMLQVESPNDGRPSIEFIS</sequence>
<dbReference type="KEGG" id="lmd:METH_06735"/>
<evidence type="ECO:0000313" key="1">
    <source>
        <dbReference type="EMBL" id="AHD02934.1"/>
    </source>
</evidence>
<dbReference type="STRING" id="999552.METH_06735"/>
<dbReference type="EMBL" id="CP006773">
    <property type="protein sequence ID" value="AHD02934.1"/>
    <property type="molecule type" value="Genomic_DNA"/>
</dbReference>
<dbReference type="AlphaFoldDB" id="V9VYV6"/>
<dbReference type="RefSeq" id="WP_024089624.1">
    <property type="nucleotide sequence ID" value="NC_023135.1"/>
</dbReference>
<name>V9VYV6_9RHOB</name>
<proteinExistence type="predicted"/>
<dbReference type="HOGENOM" id="CLU_1072798_0_0_5"/>
<keyword evidence="2" id="KW-1185">Reference proteome</keyword>
<protein>
    <submittedName>
        <fullName evidence="1">Uncharacterized protein</fullName>
    </submittedName>
</protein>